<evidence type="ECO:0000256" key="1">
    <source>
        <dbReference type="SAM" id="Phobius"/>
    </source>
</evidence>
<keyword evidence="3" id="KW-1185">Reference proteome</keyword>
<evidence type="ECO:0000313" key="2">
    <source>
        <dbReference type="EMBL" id="QGF21257.1"/>
    </source>
</evidence>
<name>A0ABX6D3N6_9CAUD</name>
<gene>
    <name evidence="2" type="ORF">HCF1_58</name>
</gene>
<evidence type="ECO:0000313" key="3">
    <source>
        <dbReference type="Proteomes" id="UP000397058"/>
    </source>
</evidence>
<feature type="transmembrane region" description="Helical" evidence="1">
    <location>
        <begin position="27"/>
        <end position="47"/>
    </location>
</feature>
<protein>
    <submittedName>
        <fullName evidence="2">Holin</fullName>
    </submittedName>
</protein>
<organism evidence="2 3">
    <name type="scientific">Citrobacter phage HCF1</name>
    <dbReference type="NCBI Taxonomy" id="2849700"/>
    <lineage>
        <taxon>Viruses</taxon>
        <taxon>Duplodnaviria</taxon>
        <taxon>Heunggongvirae</taxon>
        <taxon>Uroviricota</taxon>
        <taxon>Caudoviricetes</taxon>
        <taxon>Drexlerviridae</taxon>
        <taxon>Hicfunavirus</taxon>
        <taxon>Hicfunavirus HCF1</taxon>
    </lineage>
</organism>
<proteinExistence type="predicted"/>
<sequence>MFLREFSTGGMATAGGVTFGSAFSGELLVSVIGLVIMTIFGVVGLYLKWRDSKAIQEALKDGDLKEALNIRLKLGAKHAEQNNRLCCCYCNVRWINRKA</sequence>
<dbReference type="EMBL" id="MN545971">
    <property type="protein sequence ID" value="QGF21257.1"/>
    <property type="molecule type" value="Genomic_DNA"/>
</dbReference>
<dbReference type="Proteomes" id="UP000397058">
    <property type="component" value="Segment"/>
</dbReference>
<keyword evidence="1" id="KW-0812">Transmembrane</keyword>
<keyword evidence="1" id="KW-1133">Transmembrane helix</keyword>
<accession>A0ABX6D3N6</accession>
<reference evidence="2 3" key="1">
    <citation type="submission" date="2019-10" db="EMBL/GenBank/DDBJ databases">
        <authorList>
            <person name="Kumar P."/>
            <person name="Meghvansi M.K."/>
            <person name="Kamboj D.V."/>
        </authorList>
    </citation>
    <scope>NUCLEOTIDE SEQUENCE [LARGE SCALE GENOMIC DNA]</scope>
</reference>
<keyword evidence="1" id="KW-0472">Membrane</keyword>